<organism evidence="1 2">
    <name type="scientific">Photorhabdus namnaonensis</name>
    <dbReference type="NCBI Taxonomy" id="1851568"/>
    <lineage>
        <taxon>Bacteria</taxon>
        <taxon>Pseudomonadati</taxon>
        <taxon>Pseudomonadota</taxon>
        <taxon>Gammaproteobacteria</taxon>
        <taxon>Enterobacterales</taxon>
        <taxon>Morganellaceae</taxon>
        <taxon>Photorhabdus</taxon>
    </lineage>
</organism>
<protein>
    <submittedName>
        <fullName evidence="1">Uncharacterized protein</fullName>
    </submittedName>
</protein>
<evidence type="ECO:0000313" key="1">
    <source>
        <dbReference type="EMBL" id="OCA52774.1"/>
    </source>
</evidence>
<comment type="caution">
    <text evidence="1">The sequence shown here is derived from an EMBL/GenBank/DDBJ whole genome shotgun (WGS) entry which is preliminary data.</text>
</comment>
<keyword evidence="2" id="KW-1185">Reference proteome</keyword>
<evidence type="ECO:0000313" key="2">
    <source>
        <dbReference type="Proteomes" id="UP000092665"/>
    </source>
</evidence>
<dbReference type="Proteomes" id="UP000092665">
    <property type="component" value="Unassembled WGS sequence"/>
</dbReference>
<reference evidence="2" key="1">
    <citation type="submission" date="2015-11" db="EMBL/GenBank/DDBJ databases">
        <authorList>
            <person name="Tobias N.J."/>
            <person name="Mishra B."/>
            <person name="Gupta D.K."/>
            <person name="Thines M."/>
            <person name="Stinear T.P."/>
            <person name="Bode H.B."/>
        </authorList>
    </citation>
    <scope>NUCLEOTIDE SEQUENCE [LARGE SCALE GENOMIC DNA]</scope>
    <source>
        <strain evidence="2">PB45.5</strain>
    </source>
</reference>
<dbReference type="AlphaFoldDB" id="A0A1B8YC80"/>
<proteinExistence type="predicted"/>
<name>A0A1B8YC80_9GAMM</name>
<accession>A0A1B8YC80</accession>
<dbReference type="EMBL" id="LOIC01000093">
    <property type="protein sequence ID" value="OCA52774.1"/>
    <property type="molecule type" value="Genomic_DNA"/>
</dbReference>
<sequence>MDYFISLLQVYLGGSLREYERVCFQINDVAFIL</sequence>
<gene>
    <name evidence="1" type="ORF">Phpb_04230</name>
</gene>